<dbReference type="RefSeq" id="XP_060410591.1">
    <property type="nucleotide sequence ID" value="XM_060558630.1"/>
</dbReference>
<protein>
    <submittedName>
        <fullName evidence="2">Uncharacterized protein</fullName>
    </submittedName>
</protein>
<comment type="caution">
    <text evidence="2">The sequence shown here is derived from an EMBL/GenBank/DDBJ whole genome shotgun (WGS) entry which is preliminary data.</text>
</comment>
<sequence>MAWHSVAWPGVAWPGLAEDLEMQRAGPEEGGEWHGIASPPKQTNPPSLRCDACNTFPRCECGHGMRLGVDLDQTGHRPNHPSVRLLARRRGGGGGGGVVIW</sequence>
<proteinExistence type="predicted"/>
<dbReference type="AlphaFoldDB" id="A0AAD8PSY9"/>
<feature type="region of interest" description="Disordered" evidence="1">
    <location>
        <begin position="24"/>
        <end position="46"/>
    </location>
</feature>
<evidence type="ECO:0000313" key="3">
    <source>
        <dbReference type="Proteomes" id="UP001230504"/>
    </source>
</evidence>
<dbReference type="EMBL" id="JAHLJV010000066">
    <property type="protein sequence ID" value="KAK1579467.1"/>
    <property type="molecule type" value="Genomic_DNA"/>
</dbReference>
<organism evidence="2 3">
    <name type="scientific">Colletotrichum navitas</name>
    <dbReference type="NCBI Taxonomy" id="681940"/>
    <lineage>
        <taxon>Eukaryota</taxon>
        <taxon>Fungi</taxon>
        <taxon>Dikarya</taxon>
        <taxon>Ascomycota</taxon>
        <taxon>Pezizomycotina</taxon>
        <taxon>Sordariomycetes</taxon>
        <taxon>Hypocreomycetidae</taxon>
        <taxon>Glomerellales</taxon>
        <taxon>Glomerellaceae</taxon>
        <taxon>Colletotrichum</taxon>
        <taxon>Colletotrichum graminicola species complex</taxon>
    </lineage>
</organism>
<name>A0AAD8PSY9_9PEZI</name>
<dbReference type="GeneID" id="85442870"/>
<dbReference type="Proteomes" id="UP001230504">
    <property type="component" value="Unassembled WGS sequence"/>
</dbReference>
<evidence type="ECO:0000256" key="1">
    <source>
        <dbReference type="SAM" id="MobiDB-lite"/>
    </source>
</evidence>
<gene>
    <name evidence="2" type="ORF">LY79DRAFT_564231</name>
</gene>
<keyword evidence="3" id="KW-1185">Reference proteome</keyword>
<accession>A0AAD8PSY9</accession>
<evidence type="ECO:0000313" key="2">
    <source>
        <dbReference type="EMBL" id="KAK1579467.1"/>
    </source>
</evidence>
<reference evidence="2" key="1">
    <citation type="submission" date="2021-06" db="EMBL/GenBank/DDBJ databases">
        <title>Comparative genomics, transcriptomics and evolutionary studies reveal genomic signatures of adaptation to plant cell wall in hemibiotrophic fungi.</title>
        <authorList>
            <consortium name="DOE Joint Genome Institute"/>
            <person name="Baroncelli R."/>
            <person name="Diaz J.F."/>
            <person name="Benocci T."/>
            <person name="Peng M."/>
            <person name="Battaglia E."/>
            <person name="Haridas S."/>
            <person name="Andreopoulos W."/>
            <person name="Labutti K."/>
            <person name="Pangilinan J."/>
            <person name="Floch G.L."/>
            <person name="Makela M.R."/>
            <person name="Henrissat B."/>
            <person name="Grigoriev I.V."/>
            <person name="Crouch J.A."/>
            <person name="De Vries R.P."/>
            <person name="Sukno S.A."/>
            <person name="Thon M.R."/>
        </authorList>
    </citation>
    <scope>NUCLEOTIDE SEQUENCE</scope>
    <source>
        <strain evidence="2">CBS 125086</strain>
    </source>
</reference>
<feature type="region of interest" description="Disordered" evidence="1">
    <location>
        <begin position="70"/>
        <end position="96"/>
    </location>
</feature>